<dbReference type="GO" id="GO:0046404">
    <property type="term" value="F:ATP-dependent polydeoxyribonucleotide 5'-hydroxyl-kinase activity"/>
    <property type="evidence" value="ECO:0007669"/>
    <property type="project" value="TreeGrafter"/>
</dbReference>
<dbReference type="Pfam" id="PF14716">
    <property type="entry name" value="HHH_8"/>
    <property type="match status" value="1"/>
</dbReference>
<dbReference type="GO" id="GO:0003690">
    <property type="term" value="F:double-stranded DNA binding"/>
    <property type="evidence" value="ECO:0007669"/>
    <property type="project" value="TreeGrafter"/>
</dbReference>
<feature type="compositionally biased region" description="Acidic residues" evidence="1">
    <location>
        <begin position="29"/>
        <end position="40"/>
    </location>
</feature>
<gene>
    <name evidence="3" type="ORF">D9Q98_005442</name>
</gene>
<dbReference type="OrthoDB" id="19045at2759"/>
<dbReference type="InterPro" id="IPR010996">
    <property type="entry name" value="HHH_MUS81"/>
</dbReference>
<keyword evidence="4" id="KW-1185">Reference proteome</keyword>
<dbReference type="InterPro" id="IPR013954">
    <property type="entry name" value="PNK3P"/>
</dbReference>
<reference evidence="3" key="2">
    <citation type="submission" date="2020-11" db="EMBL/GenBank/DDBJ databases">
        <authorList>
            <person name="Cecchin M."/>
            <person name="Marcolungo L."/>
            <person name="Rossato M."/>
            <person name="Girolomoni L."/>
            <person name="Cosentino E."/>
            <person name="Cuine S."/>
            <person name="Li-Beisson Y."/>
            <person name="Delledonne M."/>
            <person name="Ballottari M."/>
        </authorList>
    </citation>
    <scope>NUCLEOTIDE SEQUENCE</scope>
    <source>
        <strain evidence="3">211/11P</strain>
        <tissue evidence="3">Whole cell</tissue>
    </source>
</reference>
<reference evidence="3" key="1">
    <citation type="journal article" date="2019" name="Plant J.">
        <title>Chlorella vulgaris genome assembly and annotation reveals the molecular basis for metabolic acclimation to high light conditions.</title>
        <authorList>
            <person name="Cecchin M."/>
            <person name="Marcolungo L."/>
            <person name="Rossato M."/>
            <person name="Girolomoni L."/>
            <person name="Cosentino E."/>
            <person name="Cuine S."/>
            <person name="Li-Beisson Y."/>
            <person name="Delledonne M."/>
            <person name="Ballottari M."/>
        </authorList>
    </citation>
    <scope>NUCLEOTIDE SEQUENCE</scope>
    <source>
        <strain evidence="3">211/11P</strain>
    </source>
</reference>
<dbReference type="GO" id="GO:0006281">
    <property type="term" value="P:DNA repair"/>
    <property type="evidence" value="ECO:0007669"/>
    <property type="project" value="TreeGrafter"/>
</dbReference>
<dbReference type="NCBIfam" id="TIGR01664">
    <property type="entry name" value="DNA-3'-Pase"/>
    <property type="match status" value="1"/>
</dbReference>
<sequence>MAPKRKAKPPPSDDDTGSDYEESLGAPSDESDSDYEAEDEPTPKKKAPPRRAAAKKKKAASSSDEEDDEEGGSPAPRRVTTSRPVRSAAAKKKASSPPEEVTQLPDGWTLHPPSFMYKIDPLAQGGKKIAAFDLDGTLAVVKSGRQFPMGPDDWRWFNKGVPAKLRELHSDGYQIVIFSNQGGVKKAINGKASSNVREKVDLMIEDLNSKKKKKDVDVPVQVFMATMKDHYRKPATGMWEFFVQHANAHVQPDLSESFYCGDAAGRDGDINEGAASDREFAEAIGVRFLTPEEQFGETDVKKVADTGESSGHNDAMADAFARLADMLAGEGERFKATAFRNVSKIIAAHPAPITAAKDLKGVKGVGASSQAKITEFLETGTLAALQEAGIEVGAAAPVDANAEIGLRLL</sequence>
<dbReference type="EMBL" id="SIDB01000008">
    <property type="protein sequence ID" value="KAI3429347.1"/>
    <property type="molecule type" value="Genomic_DNA"/>
</dbReference>
<dbReference type="InterPro" id="IPR006549">
    <property type="entry name" value="HAD-SF_hydro_IIIA"/>
</dbReference>
<dbReference type="SUPFAM" id="SSF56784">
    <property type="entry name" value="HAD-like"/>
    <property type="match status" value="1"/>
</dbReference>
<dbReference type="GO" id="GO:0046403">
    <property type="term" value="F:polynucleotide 3'-phosphatase activity"/>
    <property type="evidence" value="ECO:0007669"/>
    <property type="project" value="TreeGrafter"/>
</dbReference>
<name>A0A9D4TM90_CHLVU</name>
<feature type="domain" description="Crossover junction endonuclease MUS81-like HHH" evidence="2">
    <location>
        <begin position="312"/>
        <end position="382"/>
    </location>
</feature>
<dbReference type="InterPro" id="IPR006551">
    <property type="entry name" value="Polynucleotide_phosphatase"/>
</dbReference>
<dbReference type="InterPro" id="IPR036412">
    <property type="entry name" value="HAD-like_sf"/>
</dbReference>
<dbReference type="Gene3D" id="1.10.150.110">
    <property type="entry name" value="DNA polymerase beta, N-terminal domain-like"/>
    <property type="match status" value="1"/>
</dbReference>
<proteinExistence type="predicted"/>
<dbReference type="InterPro" id="IPR027421">
    <property type="entry name" value="DNA_pol_lamdba_lyase_dom_sf"/>
</dbReference>
<comment type="caution">
    <text evidence="3">The sequence shown here is derived from an EMBL/GenBank/DDBJ whole genome shotgun (WGS) entry which is preliminary data.</text>
</comment>
<dbReference type="AlphaFoldDB" id="A0A9D4TM90"/>
<dbReference type="PANTHER" id="PTHR12083">
    <property type="entry name" value="BIFUNCTIONAL POLYNUCLEOTIDE PHOSPHATASE/KINASE"/>
    <property type="match status" value="1"/>
</dbReference>
<feature type="compositionally biased region" description="Acidic residues" evidence="1">
    <location>
        <begin position="12"/>
        <end position="22"/>
    </location>
</feature>
<feature type="region of interest" description="Disordered" evidence="1">
    <location>
        <begin position="1"/>
        <end position="107"/>
    </location>
</feature>
<accession>A0A9D4TM90</accession>
<dbReference type="SUPFAM" id="SSF47802">
    <property type="entry name" value="DNA polymerase beta, N-terminal domain-like"/>
    <property type="match status" value="1"/>
</dbReference>
<evidence type="ECO:0000259" key="2">
    <source>
        <dbReference type="Pfam" id="PF14716"/>
    </source>
</evidence>
<dbReference type="Pfam" id="PF08645">
    <property type="entry name" value="PNK3P"/>
    <property type="match status" value="1"/>
</dbReference>
<dbReference type="Proteomes" id="UP001055712">
    <property type="component" value="Unassembled WGS sequence"/>
</dbReference>
<evidence type="ECO:0000313" key="3">
    <source>
        <dbReference type="EMBL" id="KAI3429347.1"/>
    </source>
</evidence>
<dbReference type="Gene3D" id="3.40.50.1000">
    <property type="entry name" value="HAD superfamily/HAD-like"/>
    <property type="match status" value="1"/>
</dbReference>
<evidence type="ECO:0000256" key="1">
    <source>
        <dbReference type="SAM" id="MobiDB-lite"/>
    </source>
</evidence>
<feature type="compositionally biased region" description="Basic residues" evidence="1">
    <location>
        <begin position="44"/>
        <end position="59"/>
    </location>
</feature>
<dbReference type="NCBIfam" id="TIGR01662">
    <property type="entry name" value="HAD-SF-IIIA"/>
    <property type="match status" value="1"/>
</dbReference>
<protein>
    <recommendedName>
        <fullName evidence="2">Crossover junction endonuclease MUS81-like HHH domain-containing protein</fullName>
    </recommendedName>
</protein>
<organism evidence="3 4">
    <name type="scientific">Chlorella vulgaris</name>
    <name type="common">Green alga</name>
    <dbReference type="NCBI Taxonomy" id="3077"/>
    <lineage>
        <taxon>Eukaryota</taxon>
        <taxon>Viridiplantae</taxon>
        <taxon>Chlorophyta</taxon>
        <taxon>core chlorophytes</taxon>
        <taxon>Trebouxiophyceae</taxon>
        <taxon>Chlorellales</taxon>
        <taxon>Chlorellaceae</taxon>
        <taxon>Chlorella clade</taxon>
        <taxon>Chlorella</taxon>
    </lineage>
</organism>
<evidence type="ECO:0000313" key="4">
    <source>
        <dbReference type="Proteomes" id="UP001055712"/>
    </source>
</evidence>
<dbReference type="InterPro" id="IPR023214">
    <property type="entry name" value="HAD_sf"/>
</dbReference>
<dbReference type="PANTHER" id="PTHR12083:SF9">
    <property type="entry name" value="BIFUNCTIONAL POLYNUCLEOTIDE PHOSPHATASE_KINASE"/>
    <property type="match status" value="1"/>
</dbReference>